<dbReference type="Pfam" id="PF01261">
    <property type="entry name" value="AP_endonuc_2"/>
    <property type="match status" value="1"/>
</dbReference>
<comment type="caution">
    <text evidence="2">The sequence shown here is derived from an EMBL/GenBank/DDBJ whole genome shotgun (WGS) entry which is preliminary data.</text>
</comment>
<keyword evidence="3" id="KW-1185">Reference proteome</keyword>
<accession>A0A844QDA8</accession>
<dbReference type="InterPro" id="IPR013022">
    <property type="entry name" value="Xyl_isomerase-like_TIM-brl"/>
</dbReference>
<protein>
    <submittedName>
        <fullName evidence="2">TIM barrel protein</fullName>
    </submittedName>
</protein>
<proteinExistence type="predicted"/>
<dbReference type="SUPFAM" id="SSF51658">
    <property type="entry name" value="Xylose isomerase-like"/>
    <property type="match status" value="1"/>
</dbReference>
<evidence type="ECO:0000313" key="3">
    <source>
        <dbReference type="Proteomes" id="UP000463224"/>
    </source>
</evidence>
<dbReference type="EMBL" id="WPHG01000001">
    <property type="protein sequence ID" value="MVA95981.1"/>
    <property type="molecule type" value="Genomic_DNA"/>
</dbReference>
<sequence>MKLAYMYATPDVAPAKVTAVQGPVEATMHTIAAAGYSGVELLVCDPGRIDRRALAGAIRAAGLDMPAVCTGEVYGQDGLSFADPDPARRREAIERMKASMDLAAEYGAMVNVGRLRGRYTDRVEPGQTLEWIGNAIEQCAGAFADVPIVLEPVNRHYANCLLTTRETCDFVRALGVPSLAVMLDTAHILTERETVADAIREAGALFRHFHITDSDRLPVGDGAYDIEAAMRAVIDSGFDGYVTVETFQVPDAAHAIAASFEAMRPYFPARA</sequence>
<dbReference type="PANTHER" id="PTHR12110">
    <property type="entry name" value="HYDROXYPYRUVATE ISOMERASE"/>
    <property type="match status" value="1"/>
</dbReference>
<dbReference type="PANTHER" id="PTHR12110:SF52">
    <property type="entry name" value="XYLOSE ISOMERASE"/>
    <property type="match status" value="1"/>
</dbReference>
<name>A0A844QDA8_9HYPH</name>
<feature type="domain" description="Xylose isomerase-like TIM barrel" evidence="1">
    <location>
        <begin position="31"/>
        <end position="264"/>
    </location>
</feature>
<evidence type="ECO:0000313" key="2">
    <source>
        <dbReference type="EMBL" id="MVA95981.1"/>
    </source>
</evidence>
<evidence type="ECO:0000259" key="1">
    <source>
        <dbReference type="Pfam" id="PF01261"/>
    </source>
</evidence>
<dbReference type="RefSeq" id="WP_156710854.1">
    <property type="nucleotide sequence ID" value="NZ_WPHG01000001.1"/>
</dbReference>
<dbReference type="AlphaFoldDB" id="A0A844QDA8"/>
<gene>
    <name evidence="2" type="ORF">GN330_01755</name>
</gene>
<organism evidence="2 3">
    <name type="scientific">Nitratireductor arenosus</name>
    <dbReference type="NCBI Taxonomy" id="2682096"/>
    <lineage>
        <taxon>Bacteria</taxon>
        <taxon>Pseudomonadati</taxon>
        <taxon>Pseudomonadota</taxon>
        <taxon>Alphaproteobacteria</taxon>
        <taxon>Hyphomicrobiales</taxon>
        <taxon>Phyllobacteriaceae</taxon>
        <taxon>Nitratireductor</taxon>
    </lineage>
</organism>
<dbReference type="Proteomes" id="UP000463224">
    <property type="component" value="Unassembled WGS sequence"/>
</dbReference>
<dbReference type="InterPro" id="IPR036237">
    <property type="entry name" value="Xyl_isomerase-like_sf"/>
</dbReference>
<reference evidence="2 3" key="1">
    <citation type="submission" date="2019-12" db="EMBL/GenBank/DDBJ databases">
        <title>Nitratireductor arenosus sp. nov., Isolated from sea sand, Jeju island, South Korea.</title>
        <authorList>
            <person name="Kim W."/>
        </authorList>
    </citation>
    <scope>NUCLEOTIDE SEQUENCE [LARGE SCALE GENOMIC DNA]</scope>
    <source>
        <strain evidence="2 3">CAU 1489</strain>
    </source>
</reference>
<dbReference type="Gene3D" id="3.20.20.150">
    <property type="entry name" value="Divalent-metal-dependent TIM barrel enzymes"/>
    <property type="match status" value="1"/>
</dbReference>
<dbReference type="InterPro" id="IPR050312">
    <property type="entry name" value="IolE/XylAMocC-like"/>
</dbReference>